<dbReference type="PROSITE" id="PS51257">
    <property type="entry name" value="PROKAR_LIPOPROTEIN"/>
    <property type="match status" value="1"/>
</dbReference>
<reference evidence="3" key="1">
    <citation type="submission" date="2013-04" db="EMBL/GenBank/DDBJ databases">
        <title>Comparative Genomics of Relapsing Fever Spirochetes.</title>
        <authorList>
            <person name="Schwan T.G."/>
            <person name="Raffel S.J."/>
            <person name="Porcella S.F."/>
            <person name="Martens C.A."/>
            <person name="Bruno D.P."/>
            <person name="Ricklefs S.M."/>
            <person name="Barbian K.B."/>
        </authorList>
    </citation>
    <scope>NUCLEOTIDE SEQUENCE</scope>
    <source>
        <strain evidence="3">Co53</strain>
        <plasmid evidence="3">unnamed</plasmid>
    </source>
</reference>
<geneLocation type="plasmid" evidence="3 4">
    <name>unnamed</name>
</geneLocation>
<evidence type="ECO:0000313" key="4">
    <source>
        <dbReference type="Proteomes" id="UP000019330"/>
    </source>
</evidence>
<proteinExistence type="predicted"/>
<dbReference type="RefSeq" id="WP_025408506.1">
    <property type="nucleotide sequence ID" value="NZ_CP005746.1"/>
</dbReference>
<feature type="signal peptide" evidence="2">
    <location>
        <begin position="1"/>
        <end position="19"/>
    </location>
</feature>
<protein>
    <recommendedName>
        <fullName evidence="5">Lipoprotein</fullName>
    </recommendedName>
</protein>
<evidence type="ECO:0000313" key="3">
    <source>
        <dbReference type="EMBL" id="AHH11158.1"/>
    </source>
</evidence>
<dbReference type="AlphaFoldDB" id="W5SWS9"/>
<evidence type="ECO:0000256" key="2">
    <source>
        <dbReference type="SAM" id="SignalP"/>
    </source>
</evidence>
<dbReference type="EMBL" id="CP005746">
    <property type="protein sequence ID" value="AHH11158.1"/>
    <property type="molecule type" value="Genomic_DNA"/>
</dbReference>
<dbReference type="Proteomes" id="UP000019330">
    <property type="component" value="Plasmid unnamed"/>
</dbReference>
<gene>
    <name evidence="3" type="ORF">BCO_0026700</name>
</gene>
<feature type="compositionally biased region" description="Basic and acidic residues" evidence="1">
    <location>
        <begin position="101"/>
        <end position="113"/>
    </location>
</feature>
<feature type="region of interest" description="Disordered" evidence="1">
    <location>
        <begin position="78"/>
        <end position="116"/>
    </location>
</feature>
<accession>W5SWS9</accession>
<sequence length="353" mass="40015">MKTCSVLICLISIIIMTMACKPDVFNQKPNVDLDRMITKNTVDRSTNTVDRSISATLNKLVKPSPPLFKSTIESTVGMPIRVDNQEEDGDSEDNGSAVGNRKSEVNKGSEVDYKGSQIDNRGSIISQAEKTEQEQAYRAFLMRVEYYKELLNPVLDSALAERVGFDPSVSFFDGQKVSRDLEQYVEHSKRKNMIYVTLDNDVGDIQIVKKLVKELDVSIPESDHRYLGSETQLVLNIFTILCSVTAYAFENLNINLTDENLALIGKKSASSIRMLDVKLDNFIILRKEIIGLIRNKLYAAIDHKENNRSKERMMAPLRSMVNTGNGRLEPIIMKVDYLRKNLLEMRFLIGYLK</sequence>
<name>W5SWS9_9SPIR</name>
<dbReference type="HOGENOM" id="CLU_784507_0_0_12"/>
<keyword evidence="2" id="KW-0732">Signal</keyword>
<keyword evidence="4" id="KW-1185">Reference proteome</keyword>
<organism evidence="3">
    <name type="scientific">Borrelia coriaceae ATCC 43381</name>
    <dbReference type="NCBI Taxonomy" id="1408429"/>
    <lineage>
        <taxon>Bacteria</taxon>
        <taxon>Pseudomonadati</taxon>
        <taxon>Spirochaetota</taxon>
        <taxon>Spirochaetia</taxon>
        <taxon>Spirochaetales</taxon>
        <taxon>Borreliaceae</taxon>
        <taxon>Borrelia</taxon>
    </lineage>
</organism>
<evidence type="ECO:0008006" key="5">
    <source>
        <dbReference type="Google" id="ProtNLM"/>
    </source>
</evidence>
<keyword evidence="3" id="KW-0614">Plasmid</keyword>
<evidence type="ECO:0000256" key="1">
    <source>
        <dbReference type="SAM" id="MobiDB-lite"/>
    </source>
</evidence>
<dbReference type="OrthoDB" id="10015805at2"/>
<feature type="chain" id="PRO_5004872892" description="Lipoprotein" evidence="2">
    <location>
        <begin position="20"/>
        <end position="353"/>
    </location>
</feature>